<evidence type="ECO:0000313" key="1">
    <source>
        <dbReference type="EMBL" id="KAJ1898713.1"/>
    </source>
</evidence>
<dbReference type="Proteomes" id="UP001150581">
    <property type="component" value="Unassembled WGS sequence"/>
</dbReference>
<reference evidence="1" key="1">
    <citation type="submission" date="2022-07" db="EMBL/GenBank/DDBJ databases">
        <title>Phylogenomic reconstructions and comparative analyses of Kickxellomycotina fungi.</title>
        <authorList>
            <person name="Reynolds N.K."/>
            <person name="Stajich J.E."/>
            <person name="Barry K."/>
            <person name="Grigoriev I.V."/>
            <person name="Crous P."/>
            <person name="Smith M.E."/>
        </authorList>
    </citation>
    <scope>NUCLEOTIDE SEQUENCE</scope>
    <source>
        <strain evidence="1">Benny 63K</strain>
    </source>
</reference>
<evidence type="ECO:0000313" key="2">
    <source>
        <dbReference type="Proteomes" id="UP001150581"/>
    </source>
</evidence>
<dbReference type="EMBL" id="JANBPG010000215">
    <property type="protein sequence ID" value="KAJ1898713.1"/>
    <property type="molecule type" value="Genomic_DNA"/>
</dbReference>
<organism evidence="1 2">
    <name type="scientific">Kickxella alabastrina</name>
    <dbReference type="NCBI Taxonomy" id="61397"/>
    <lineage>
        <taxon>Eukaryota</taxon>
        <taxon>Fungi</taxon>
        <taxon>Fungi incertae sedis</taxon>
        <taxon>Zoopagomycota</taxon>
        <taxon>Kickxellomycotina</taxon>
        <taxon>Kickxellomycetes</taxon>
        <taxon>Kickxellales</taxon>
        <taxon>Kickxellaceae</taxon>
        <taxon>Kickxella</taxon>
    </lineage>
</organism>
<sequence>MGNGISFAVTESELQRQIAGERMELRVDPRGKADAIMIIVVGVLYMINFLSILYLMWNRRYPPLKAKNPVLMALLMAVFLVWYVSDLQINGHLPLANTPLANCKAFGLWMRILIGVCGMLSLIALRAYGLYRVFVLNRPYHSLALYLPFAIYLVCIIAYGIAIQSLDSSKTTHYIPELDICDINSGLKISMFVLMWISLYIVMFAHWMIRNIKSSFNESREMVVTCSILFAVLIYETVINYARPMYPLNVSLRIVTTVLNHFATNSLWWTIMAVPMYKSIFQRQRYLNQWIFKLRMDGLQKEYEVDSDEIPTNHHRSLLMTSTTGNKDGGEFYPIDNCIYENNVVVSRRNPHASLSQSSESPLFTNGGSAYDQARRVQHTGDAIRDRLPPRNQSISPKLTPQLYTPISFPEDPVMVRVKPGAAQRGNSNHYDANDRYLI</sequence>
<protein>
    <submittedName>
        <fullName evidence="1">Uncharacterized protein</fullName>
    </submittedName>
</protein>
<name>A0ACC1IQA7_9FUNG</name>
<accession>A0ACC1IQA7</accession>
<comment type="caution">
    <text evidence="1">The sequence shown here is derived from an EMBL/GenBank/DDBJ whole genome shotgun (WGS) entry which is preliminary data.</text>
</comment>
<proteinExistence type="predicted"/>
<keyword evidence="2" id="KW-1185">Reference proteome</keyword>
<gene>
    <name evidence="1" type="ORF">LPJ66_002572</name>
</gene>